<dbReference type="EMBL" id="CAAALY010259213">
    <property type="protein sequence ID" value="VEL38847.1"/>
    <property type="molecule type" value="Genomic_DNA"/>
</dbReference>
<comment type="caution">
    <text evidence="2">The sequence shown here is derived from an EMBL/GenBank/DDBJ whole genome shotgun (WGS) entry which is preliminary data.</text>
</comment>
<feature type="compositionally biased region" description="Polar residues" evidence="1">
    <location>
        <begin position="71"/>
        <end position="80"/>
    </location>
</feature>
<dbReference type="AlphaFoldDB" id="A0A448XKH2"/>
<dbReference type="Proteomes" id="UP000784294">
    <property type="component" value="Unassembled WGS sequence"/>
</dbReference>
<name>A0A448XKH2_9PLAT</name>
<feature type="region of interest" description="Disordered" evidence="1">
    <location>
        <begin position="49"/>
        <end position="80"/>
    </location>
</feature>
<feature type="compositionally biased region" description="Basic and acidic residues" evidence="1">
    <location>
        <begin position="57"/>
        <end position="68"/>
    </location>
</feature>
<keyword evidence="3" id="KW-1185">Reference proteome</keyword>
<gene>
    <name evidence="2" type="ORF">PXEA_LOCUS32287</name>
</gene>
<sequence>MRELGYFLINSLSQSTSLRVMDAKRTHFIASEMAFLPLWPAALASSRSQQQLQWGSKPDHANKVETHHHQTTQPSVGASR</sequence>
<protein>
    <submittedName>
        <fullName evidence="2">Uncharacterized protein</fullName>
    </submittedName>
</protein>
<evidence type="ECO:0000313" key="3">
    <source>
        <dbReference type="Proteomes" id="UP000784294"/>
    </source>
</evidence>
<reference evidence="2" key="1">
    <citation type="submission" date="2018-11" db="EMBL/GenBank/DDBJ databases">
        <authorList>
            <consortium name="Pathogen Informatics"/>
        </authorList>
    </citation>
    <scope>NUCLEOTIDE SEQUENCE</scope>
</reference>
<evidence type="ECO:0000313" key="2">
    <source>
        <dbReference type="EMBL" id="VEL38847.1"/>
    </source>
</evidence>
<organism evidence="2 3">
    <name type="scientific">Protopolystoma xenopodis</name>
    <dbReference type="NCBI Taxonomy" id="117903"/>
    <lineage>
        <taxon>Eukaryota</taxon>
        <taxon>Metazoa</taxon>
        <taxon>Spiralia</taxon>
        <taxon>Lophotrochozoa</taxon>
        <taxon>Platyhelminthes</taxon>
        <taxon>Monogenea</taxon>
        <taxon>Polyopisthocotylea</taxon>
        <taxon>Polystomatidea</taxon>
        <taxon>Polystomatidae</taxon>
        <taxon>Protopolystoma</taxon>
    </lineage>
</organism>
<accession>A0A448XKH2</accession>
<proteinExistence type="predicted"/>
<evidence type="ECO:0000256" key="1">
    <source>
        <dbReference type="SAM" id="MobiDB-lite"/>
    </source>
</evidence>